<accession>A0A1Y5DWZ8</accession>
<dbReference type="PANTHER" id="PTHR35371:SF1">
    <property type="entry name" value="BLR7753 PROTEIN"/>
    <property type="match status" value="1"/>
</dbReference>
<keyword evidence="6" id="KW-0732">Signal</keyword>
<evidence type="ECO:0000256" key="3">
    <source>
        <dbReference type="ARBA" id="ARBA00022989"/>
    </source>
</evidence>
<name>A0A1Y5DWZ8_COLPS</name>
<evidence type="ECO:0000256" key="6">
    <source>
        <dbReference type="SAM" id="SignalP"/>
    </source>
</evidence>
<evidence type="ECO:0000256" key="1">
    <source>
        <dbReference type="ARBA" id="ARBA00004370"/>
    </source>
</evidence>
<organism evidence="7 8">
    <name type="scientific">Colwellia psychrerythraea</name>
    <name type="common">Vibrio psychroerythus</name>
    <dbReference type="NCBI Taxonomy" id="28229"/>
    <lineage>
        <taxon>Bacteria</taxon>
        <taxon>Pseudomonadati</taxon>
        <taxon>Pseudomonadota</taxon>
        <taxon>Gammaproteobacteria</taxon>
        <taxon>Alteromonadales</taxon>
        <taxon>Colwelliaceae</taxon>
        <taxon>Colwellia</taxon>
    </lineage>
</organism>
<dbReference type="InterPro" id="IPR023352">
    <property type="entry name" value="MAPEG-like_dom_sf"/>
</dbReference>
<evidence type="ECO:0000256" key="5">
    <source>
        <dbReference type="SAM" id="Phobius"/>
    </source>
</evidence>
<protein>
    <recommendedName>
        <fullName evidence="9">MAPEG family protein</fullName>
    </recommendedName>
</protein>
<sequence length="128" mass="13848">MTTLIICLFLALLLPLLAKAPVAYAMAKLGGYNNNHPREQQSKLTGIGARALAAHQNAFESVILFAPAVILALATGNTQQTVVVLAIVHLISRVLYNIFYLLNIGLLRSIVWAIATLCSFAIVYQCIP</sequence>
<dbReference type="EMBL" id="MAAF01000118">
    <property type="protein sequence ID" value="OUR75042.1"/>
    <property type="molecule type" value="Genomic_DNA"/>
</dbReference>
<feature type="chain" id="PRO_5012192953" description="MAPEG family protein" evidence="6">
    <location>
        <begin position="26"/>
        <end position="128"/>
    </location>
</feature>
<comment type="subcellular location">
    <subcellularLocation>
        <location evidence="1">Membrane</location>
    </subcellularLocation>
</comment>
<keyword evidence="2 5" id="KW-0812">Transmembrane</keyword>
<proteinExistence type="predicted"/>
<keyword evidence="4 5" id="KW-0472">Membrane</keyword>
<keyword evidence="3 5" id="KW-1133">Transmembrane helix</keyword>
<dbReference type="PANTHER" id="PTHR35371">
    <property type="entry name" value="INNER MEMBRANE PROTEIN"/>
    <property type="match status" value="1"/>
</dbReference>
<evidence type="ECO:0000313" key="8">
    <source>
        <dbReference type="Proteomes" id="UP000243053"/>
    </source>
</evidence>
<dbReference type="AlphaFoldDB" id="A0A1Y5DWZ8"/>
<dbReference type="InterPro" id="IPR001129">
    <property type="entry name" value="Membr-assoc_MAPEG"/>
</dbReference>
<feature type="signal peptide" evidence="6">
    <location>
        <begin position="1"/>
        <end position="25"/>
    </location>
</feature>
<evidence type="ECO:0000256" key="4">
    <source>
        <dbReference type="ARBA" id="ARBA00023136"/>
    </source>
</evidence>
<dbReference type="Proteomes" id="UP000243053">
    <property type="component" value="Unassembled WGS sequence"/>
</dbReference>
<feature type="transmembrane region" description="Helical" evidence="5">
    <location>
        <begin position="109"/>
        <end position="127"/>
    </location>
</feature>
<dbReference type="Gene3D" id="1.20.120.550">
    <property type="entry name" value="Membrane associated eicosanoid/glutathione metabolism-like domain"/>
    <property type="match status" value="1"/>
</dbReference>
<dbReference type="GO" id="GO:0016020">
    <property type="term" value="C:membrane"/>
    <property type="evidence" value="ECO:0007669"/>
    <property type="project" value="UniProtKB-SubCell"/>
</dbReference>
<evidence type="ECO:0000256" key="2">
    <source>
        <dbReference type="ARBA" id="ARBA00022692"/>
    </source>
</evidence>
<evidence type="ECO:0008006" key="9">
    <source>
        <dbReference type="Google" id="ProtNLM"/>
    </source>
</evidence>
<comment type="caution">
    <text evidence="7">The sequence shown here is derived from an EMBL/GenBank/DDBJ whole genome shotgun (WGS) entry which is preliminary data.</text>
</comment>
<reference evidence="8" key="1">
    <citation type="journal article" date="2017" name="Proc. Natl. Acad. Sci. U.S.A.">
        <title>Simulation of Deepwater Horizon oil plume reveals substrate specialization within a complex community of hydrocarbon degraders.</title>
        <authorList>
            <person name="Hu P."/>
            <person name="Dubinsky E.A."/>
            <person name="Probst A.J."/>
            <person name="Wang J."/>
            <person name="Sieber C.M.K."/>
            <person name="Tom L.M."/>
            <person name="Gardinali P."/>
            <person name="Banfield J.F."/>
            <person name="Atlas R.M."/>
            <person name="Andersen G.L."/>
        </authorList>
    </citation>
    <scope>NUCLEOTIDE SEQUENCE [LARGE SCALE GENOMIC DNA]</scope>
</reference>
<evidence type="ECO:0000313" key="7">
    <source>
        <dbReference type="EMBL" id="OUR75042.1"/>
    </source>
</evidence>
<dbReference type="Pfam" id="PF01124">
    <property type="entry name" value="MAPEG"/>
    <property type="match status" value="1"/>
</dbReference>
<dbReference type="SUPFAM" id="SSF161084">
    <property type="entry name" value="MAPEG domain-like"/>
    <property type="match status" value="1"/>
</dbReference>
<gene>
    <name evidence="7" type="ORF">A9Q75_18735</name>
</gene>